<accession>A0AAE0ACN8</accession>
<dbReference type="Proteomes" id="UP001281410">
    <property type="component" value="Unassembled WGS sequence"/>
</dbReference>
<gene>
    <name evidence="1" type="ORF">Dsin_015563</name>
</gene>
<proteinExistence type="predicted"/>
<keyword evidence="2" id="KW-1185">Reference proteome</keyword>
<protein>
    <recommendedName>
        <fullName evidence="3">Reverse transcriptase zinc-binding domain-containing protein</fullName>
    </recommendedName>
</protein>
<name>A0AAE0ACN8_9ROSI</name>
<evidence type="ECO:0000313" key="2">
    <source>
        <dbReference type="Proteomes" id="UP001281410"/>
    </source>
</evidence>
<comment type="caution">
    <text evidence="1">The sequence shown here is derived from an EMBL/GenBank/DDBJ whole genome shotgun (WGS) entry which is preliminary data.</text>
</comment>
<organism evidence="1 2">
    <name type="scientific">Dipteronia sinensis</name>
    <dbReference type="NCBI Taxonomy" id="43782"/>
    <lineage>
        <taxon>Eukaryota</taxon>
        <taxon>Viridiplantae</taxon>
        <taxon>Streptophyta</taxon>
        <taxon>Embryophyta</taxon>
        <taxon>Tracheophyta</taxon>
        <taxon>Spermatophyta</taxon>
        <taxon>Magnoliopsida</taxon>
        <taxon>eudicotyledons</taxon>
        <taxon>Gunneridae</taxon>
        <taxon>Pentapetalae</taxon>
        <taxon>rosids</taxon>
        <taxon>malvids</taxon>
        <taxon>Sapindales</taxon>
        <taxon>Sapindaceae</taxon>
        <taxon>Hippocastanoideae</taxon>
        <taxon>Acereae</taxon>
        <taxon>Dipteronia</taxon>
    </lineage>
</organism>
<sequence length="244" mass="27948">MAAYCQPKKVLMVLMCGTTLSGPKLDINATVEQLISPSDDWNVQLIKHNFISEDRKDILKIPIVSRNRADNLLWHYNENGQFSVKSGHWLGCRLDNMTGPSNISPLTSWWNRFWRVKIPMKVKVFIWKACQNWFPTKINIGRRGVITNGVYSELFCVVVWRIWFCRNSALHEAKKFKIEKVVSWSINFLQEFRSSNTAVTKEVVIGNKMGSRWTPPANDAFKANCNAVLDQVNGRVGVGVMNND</sequence>
<dbReference type="EMBL" id="JANJYJ010000005">
    <property type="protein sequence ID" value="KAK3210857.1"/>
    <property type="molecule type" value="Genomic_DNA"/>
</dbReference>
<reference evidence="1" key="1">
    <citation type="journal article" date="2023" name="Plant J.">
        <title>Genome sequences and population genomics provide insights into the demographic history, inbreeding, and mutation load of two 'living fossil' tree species of Dipteronia.</title>
        <authorList>
            <person name="Feng Y."/>
            <person name="Comes H.P."/>
            <person name="Chen J."/>
            <person name="Zhu S."/>
            <person name="Lu R."/>
            <person name="Zhang X."/>
            <person name="Li P."/>
            <person name="Qiu J."/>
            <person name="Olsen K.M."/>
            <person name="Qiu Y."/>
        </authorList>
    </citation>
    <scope>NUCLEOTIDE SEQUENCE</scope>
    <source>
        <strain evidence="1">NBL</strain>
    </source>
</reference>
<dbReference type="AlphaFoldDB" id="A0AAE0ACN8"/>
<evidence type="ECO:0000313" key="1">
    <source>
        <dbReference type="EMBL" id="KAK3210857.1"/>
    </source>
</evidence>
<evidence type="ECO:0008006" key="3">
    <source>
        <dbReference type="Google" id="ProtNLM"/>
    </source>
</evidence>